<dbReference type="PROSITE" id="PS50873">
    <property type="entry name" value="PEROXIDASE_4"/>
    <property type="match status" value="1"/>
</dbReference>
<dbReference type="Gene3D" id="3.40.50.300">
    <property type="entry name" value="P-loop containing nucleotide triphosphate hydrolases"/>
    <property type="match status" value="1"/>
</dbReference>
<dbReference type="InterPro" id="IPR027417">
    <property type="entry name" value="P-loop_NTPase"/>
</dbReference>
<keyword evidence="4" id="KW-0479">Metal-binding</keyword>
<keyword evidence="7" id="KW-0376">Hydrogen peroxide</keyword>
<dbReference type="InterPro" id="IPR010255">
    <property type="entry name" value="Haem_peroxidase_sf"/>
</dbReference>
<evidence type="ECO:0000256" key="5">
    <source>
        <dbReference type="ARBA" id="ARBA00023002"/>
    </source>
</evidence>
<name>A0ABN9TQS6_9DINO</name>
<sequence>MERLASALTAVAMPDASTIDEFTEVISGADGNTITLFVAKPKVSEDTSFTESDYSDEGVLGQDAASVLMKILYLAQPLNLVGWPIGYDKEYDPNARVHGFSVPCSPFSLAAPSYERATDREEAQDGCDNVTHAAANVTEEGERLLPLVWVHFPKTGSSFASLLAHFGCPDIPTSDRVTNPVKFHRHYPKEEWRNGSFERFHAGHSPILVRELGGATPPERVVSMFRSPASRVLSGYFHSFHDCFPMQRKYNCTGYDSDCPAELWREPLPAQAQRLNEYAACVDECTARLLTGSMCGATKATPPDLRGVSVGIVQRLGFVGLVEEWPLSVCLFYLRFGGACLPHRDTRAGLAELLTADLGLEEAVYRAASDRFWRDVRGHGATAARCRRDAESRDQPFEPPRAMPMAFGRLALGLSGLFSAVTAQPGGSDWFPCPELYSGTLQAEEVPTDEEYVAALQALDVEELTGDMTKLLTTSQPCWPADFDNYVGLFSRLSWHAGGTFRSTDGRGGTGGGRQRFDPEASWEDNTNLDKARALLGPLKQKHGAGLSWGDLIALAGTHAMWHQGAPLTEFCFGRLDEPDGNRSLPLGPGPLQEEVAPCAGPAQGACQERPNETALAAVQVGLIYVNPEGPMGVPDPAGSARDIRAVFEKMGADARATVALIGGGHAFGKAHGACSDREHGHPAGLPPNQAREAKVHPYVGTCPAVGHGATGTGRSAWTSGLEGPWTSTPTQWSNEFFVYLVDREWELWTGPGGHYQWRLRDQPEDPRMRLTSDMALLADPEFRRWAEVFARNATALDEAFDEAWRNLMTAGGGWSSRKRCVQLGPPPEDPAGPSRMLDTDMGAAAGEEATTSSGSQGLGVASLAAIASLAAQWRRGTRGPEAWLIVRNQMQDAPKYVVIYSILCVLNFFFDAVPLIISLHGRSAVTVEPGYQTSYDGVEQSTYTRT</sequence>
<feature type="domain" description="Plant heme peroxidase family profile" evidence="11">
    <location>
        <begin position="529"/>
        <end position="825"/>
    </location>
</feature>
<evidence type="ECO:0000256" key="2">
    <source>
        <dbReference type="ARBA" id="ARBA00022559"/>
    </source>
</evidence>
<feature type="region of interest" description="Disordered" evidence="9">
    <location>
        <begin position="819"/>
        <end position="840"/>
    </location>
</feature>
<keyword evidence="10" id="KW-1133">Transmembrane helix</keyword>
<dbReference type="EMBL" id="CAUYUJ010014980">
    <property type="protein sequence ID" value="CAK0848444.1"/>
    <property type="molecule type" value="Genomic_DNA"/>
</dbReference>
<comment type="cofactor">
    <cofactor evidence="1">
        <name>heme b</name>
        <dbReference type="ChEBI" id="CHEBI:60344"/>
    </cofactor>
</comment>
<evidence type="ECO:0000256" key="10">
    <source>
        <dbReference type="SAM" id="Phobius"/>
    </source>
</evidence>
<dbReference type="PRINTS" id="PR00458">
    <property type="entry name" value="PEROXIDASE"/>
</dbReference>
<comment type="catalytic activity">
    <reaction evidence="8">
        <text>2 H2O2 = O2 + 2 H2O</text>
        <dbReference type="Rhea" id="RHEA:20309"/>
        <dbReference type="ChEBI" id="CHEBI:15377"/>
        <dbReference type="ChEBI" id="CHEBI:15379"/>
        <dbReference type="ChEBI" id="CHEBI:16240"/>
        <dbReference type="EC" id="1.11.1.21"/>
    </reaction>
</comment>
<protein>
    <recommendedName>
        <fullName evidence="11">Plant heme peroxidase family profile domain-containing protein</fullName>
    </recommendedName>
</protein>
<keyword evidence="10" id="KW-0812">Transmembrane</keyword>
<keyword evidence="5" id="KW-0560">Oxidoreductase</keyword>
<dbReference type="PANTHER" id="PTHR30555:SF0">
    <property type="entry name" value="CATALASE-PEROXIDASE"/>
    <property type="match status" value="1"/>
</dbReference>
<evidence type="ECO:0000256" key="4">
    <source>
        <dbReference type="ARBA" id="ARBA00022723"/>
    </source>
</evidence>
<dbReference type="InterPro" id="IPR019793">
    <property type="entry name" value="Peroxidases_heam-ligand_BS"/>
</dbReference>
<organism evidence="12 13">
    <name type="scientific">Prorocentrum cordatum</name>
    <dbReference type="NCBI Taxonomy" id="2364126"/>
    <lineage>
        <taxon>Eukaryota</taxon>
        <taxon>Sar</taxon>
        <taxon>Alveolata</taxon>
        <taxon>Dinophyceae</taxon>
        <taxon>Prorocentrales</taxon>
        <taxon>Prorocentraceae</taxon>
        <taxon>Prorocentrum</taxon>
    </lineage>
</organism>
<dbReference type="PANTHER" id="PTHR30555">
    <property type="entry name" value="HYDROPEROXIDASE I, BIFUNCTIONAL CATALASE-PEROXIDASE"/>
    <property type="match status" value="1"/>
</dbReference>
<comment type="caution">
    <text evidence="12">The sequence shown here is derived from an EMBL/GenBank/DDBJ whole genome shotgun (WGS) entry which is preliminary data.</text>
</comment>
<proteinExistence type="predicted"/>
<dbReference type="Proteomes" id="UP001189429">
    <property type="component" value="Unassembled WGS sequence"/>
</dbReference>
<evidence type="ECO:0000256" key="8">
    <source>
        <dbReference type="ARBA" id="ARBA00049145"/>
    </source>
</evidence>
<dbReference type="Gene3D" id="1.10.420.10">
    <property type="entry name" value="Peroxidase, domain 2"/>
    <property type="match status" value="1"/>
</dbReference>
<evidence type="ECO:0000259" key="11">
    <source>
        <dbReference type="PROSITE" id="PS50873"/>
    </source>
</evidence>
<reference evidence="12" key="1">
    <citation type="submission" date="2023-10" db="EMBL/GenBank/DDBJ databases">
        <authorList>
            <person name="Chen Y."/>
            <person name="Shah S."/>
            <person name="Dougan E. K."/>
            <person name="Thang M."/>
            <person name="Chan C."/>
        </authorList>
    </citation>
    <scope>NUCLEOTIDE SEQUENCE [LARGE SCALE GENOMIC DNA]</scope>
</reference>
<evidence type="ECO:0000313" key="13">
    <source>
        <dbReference type="Proteomes" id="UP001189429"/>
    </source>
</evidence>
<dbReference type="Gene3D" id="1.10.520.10">
    <property type="match status" value="1"/>
</dbReference>
<feature type="non-terminal residue" evidence="12">
    <location>
        <position position="947"/>
    </location>
</feature>
<evidence type="ECO:0000313" key="12">
    <source>
        <dbReference type="EMBL" id="CAK0848444.1"/>
    </source>
</evidence>
<evidence type="ECO:0000256" key="6">
    <source>
        <dbReference type="ARBA" id="ARBA00023004"/>
    </source>
</evidence>
<evidence type="ECO:0000256" key="9">
    <source>
        <dbReference type="SAM" id="MobiDB-lite"/>
    </source>
</evidence>
<keyword evidence="6" id="KW-0408">Iron</keyword>
<feature type="transmembrane region" description="Helical" evidence="10">
    <location>
        <begin position="898"/>
        <end position="918"/>
    </location>
</feature>
<keyword evidence="13" id="KW-1185">Reference proteome</keyword>
<dbReference type="SUPFAM" id="SSF48113">
    <property type="entry name" value="Heme-dependent peroxidases"/>
    <property type="match status" value="1"/>
</dbReference>
<dbReference type="InterPro" id="IPR002016">
    <property type="entry name" value="Haem_peroxidase"/>
</dbReference>
<keyword evidence="10" id="KW-0472">Membrane</keyword>
<gene>
    <name evidence="12" type="ORF">PCOR1329_LOCUS41380</name>
</gene>
<evidence type="ECO:0000256" key="7">
    <source>
        <dbReference type="ARBA" id="ARBA00023324"/>
    </source>
</evidence>
<dbReference type="Pfam" id="PF00141">
    <property type="entry name" value="peroxidase"/>
    <property type="match status" value="1"/>
</dbReference>
<dbReference type="PRINTS" id="PR00460">
    <property type="entry name" value="BPEROXIDASE"/>
</dbReference>
<feature type="region of interest" description="Disordered" evidence="9">
    <location>
        <begin position="502"/>
        <end position="522"/>
    </location>
</feature>
<dbReference type="InterPro" id="IPR000763">
    <property type="entry name" value="Catalase_peroxidase"/>
</dbReference>
<dbReference type="PROSITE" id="PS00435">
    <property type="entry name" value="PEROXIDASE_1"/>
    <property type="match status" value="2"/>
</dbReference>
<evidence type="ECO:0000256" key="3">
    <source>
        <dbReference type="ARBA" id="ARBA00022617"/>
    </source>
</evidence>
<keyword evidence="2" id="KW-0575">Peroxidase</keyword>
<accession>A0ABN9TQS6</accession>
<evidence type="ECO:0000256" key="1">
    <source>
        <dbReference type="ARBA" id="ARBA00001970"/>
    </source>
</evidence>
<keyword evidence="3" id="KW-0349">Heme</keyword>